<dbReference type="CDD" id="cd03048">
    <property type="entry name" value="GST_N_Ure2p_like"/>
    <property type="match status" value="1"/>
</dbReference>
<organism evidence="17 18">
    <name type="scientific">[Myrmecia] bisecta</name>
    <dbReference type="NCBI Taxonomy" id="41462"/>
    <lineage>
        <taxon>Eukaryota</taxon>
        <taxon>Viridiplantae</taxon>
        <taxon>Chlorophyta</taxon>
        <taxon>core chlorophytes</taxon>
        <taxon>Trebouxiophyceae</taxon>
        <taxon>Trebouxiales</taxon>
        <taxon>Trebouxiaceae</taxon>
        <taxon>Myrmecia</taxon>
    </lineage>
</organism>
<dbReference type="Proteomes" id="UP001489004">
    <property type="component" value="Unassembled WGS sequence"/>
</dbReference>
<dbReference type="SUPFAM" id="SSF52833">
    <property type="entry name" value="Thioredoxin-like"/>
    <property type="match status" value="1"/>
</dbReference>
<dbReference type="EMBL" id="JALJOR010000010">
    <property type="protein sequence ID" value="KAK9810082.1"/>
    <property type="molecule type" value="Genomic_DNA"/>
</dbReference>
<dbReference type="CDD" id="cd10291">
    <property type="entry name" value="GST_C_YfcG_like"/>
    <property type="match status" value="1"/>
</dbReference>
<evidence type="ECO:0000313" key="17">
    <source>
        <dbReference type="EMBL" id="KAK9810082.1"/>
    </source>
</evidence>
<dbReference type="PANTHER" id="PTHR44051">
    <property type="entry name" value="GLUTATHIONE S-TRANSFERASE-RELATED"/>
    <property type="match status" value="1"/>
</dbReference>
<evidence type="ECO:0000256" key="13">
    <source>
        <dbReference type="ARBA" id="ARBA00023136"/>
    </source>
</evidence>
<dbReference type="InterPro" id="IPR036249">
    <property type="entry name" value="Thioredoxin-like_sf"/>
</dbReference>
<feature type="domain" description="GST C-terminal" evidence="16">
    <location>
        <begin position="395"/>
        <end position="525"/>
    </location>
</feature>
<accession>A0AAW1PNH5</accession>
<dbReference type="GO" id="GO:0005886">
    <property type="term" value="C:plasma membrane"/>
    <property type="evidence" value="ECO:0007669"/>
    <property type="project" value="UniProtKB-SubCell"/>
</dbReference>
<proteinExistence type="inferred from homology"/>
<feature type="domain" description="GST N-terminal" evidence="15">
    <location>
        <begin position="305"/>
        <end position="389"/>
    </location>
</feature>
<dbReference type="PROSITE" id="PS50405">
    <property type="entry name" value="GST_CTER"/>
    <property type="match status" value="1"/>
</dbReference>
<dbReference type="PROSITE" id="PS50404">
    <property type="entry name" value="GST_NTER"/>
    <property type="match status" value="1"/>
</dbReference>
<evidence type="ECO:0000256" key="11">
    <source>
        <dbReference type="ARBA" id="ARBA00022989"/>
    </source>
</evidence>
<evidence type="ECO:0000256" key="14">
    <source>
        <dbReference type="SAM" id="Phobius"/>
    </source>
</evidence>
<keyword evidence="8" id="KW-0762">Sugar transport</keyword>
<keyword evidence="10" id="KW-0677">Repeat</keyword>
<dbReference type="InterPro" id="IPR004046">
    <property type="entry name" value="GST_C"/>
</dbReference>
<dbReference type="InterPro" id="IPR004316">
    <property type="entry name" value="SWEET_rpt"/>
</dbReference>
<dbReference type="AlphaFoldDB" id="A0AAW1PNH5"/>
<dbReference type="InterPro" id="IPR040079">
    <property type="entry name" value="Glutathione_S-Trfase"/>
</dbReference>
<dbReference type="Pfam" id="PF00043">
    <property type="entry name" value="GST_C"/>
    <property type="match status" value="1"/>
</dbReference>
<keyword evidence="11 14" id="KW-1133">Transmembrane helix</keyword>
<dbReference type="Gene3D" id="1.20.1050.10">
    <property type="match status" value="1"/>
</dbReference>
<reference evidence="17 18" key="1">
    <citation type="journal article" date="2024" name="Nat. Commun.">
        <title>Phylogenomics reveals the evolutionary origins of lichenization in chlorophyte algae.</title>
        <authorList>
            <person name="Puginier C."/>
            <person name="Libourel C."/>
            <person name="Otte J."/>
            <person name="Skaloud P."/>
            <person name="Haon M."/>
            <person name="Grisel S."/>
            <person name="Petersen M."/>
            <person name="Berrin J.G."/>
            <person name="Delaux P.M."/>
            <person name="Dal Grande F."/>
            <person name="Keller J."/>
        </authorList>
    </citation>
    <scope>NUCLEOTIDE SEQUENCE [LARGE SCALE GENOMIC DNA]</scope>
    <source>
        <strain evidence="17 18">SAG 2043</strain>
    </source>
</reference>
<keyword evidence="7" id="KW-1003">Cell membrane</keyword>
<evidence type="ECO:0000259" key="16">
    <source>
        <dbReference type="PROSITE" id="PS50405"/>
    </source>
</evidence>
<dbReference type="SUPFAM" id="SSF47616">
    <property type="entry name" value="GST C-terminal domain-like"/>
    <property type="match status" value="1"/>
</dbReference>
<evidence type="ECO:0000256" key="3">
    <source>
        <dbReference type="ARBA" id="ARBA00007409"/>
    </source>
</evidence>
<dbReference type="Pfam" id="PF03083">
    <property type="entry name" value="MtN3_slv"/>
    <property type="match status" value="1"/>
</dbReference>
<evidence type="ECO:0000256" key="6">
    <source>
        <dbReference type="ARBA" id="ARBA00022448"/>
    </source>
</evidence>
<protein>
    <recommendedName>
        <fullName evidence="5">Sugar transporter SWEET1</fullName>
    </recommendedName>
</protein>
<sequence>MQACLQLAEAGRGDCRLWLTLSTIVHATSKVQNTMTACVMAVAMYYSTIALITTQLDVPHETKATIWGTAGGVALIAYYSAPLTTLIKVIRRRDSSSLYPPLCIMNFVNMLLWINYGIAIHNPFIWVPECVGAVLSTTALVLLLIFPRRERRARSNSAILESGPAQADPPAVPWQPPLNASNAPWLPPAQAEVCALGVEGPGEVCTVQSNPASVLDVMREQVEFFKAWGGRTQHVGNDDLRRRHFGHAKMLRRAHGTREDGMHHAMPPAGVSRMRSSLPAQVARRATTRAKSPSTHPMRAMASGGKPFTLYTAGTPNGWKASIPLEELGVPHNVRAISLSKNEQKEDWFLRINPNGRIPALVDHEAGDLAIFESGAIMWYLAEKADPNGLLAPKDLSKKAEVMSWLMFQMGGVGPMQGQANHFNRYAPEKIPYAINRYVNETNRLYEVLEKHLANHEWLAADQYTIADIANFCWVYSHDWAGVSLDDKPHLKAWLEKIEKRPAVQCGLDVPEPNMVKKAKEDPEFAKQKIQEAQAMMVSTQKK</sequence>
<comment type="subcellular location">
    <subcellularLocation>
        <location evidence="1">Cell membrane</location>
        <topology evidence="1">Multi-pass membrane protein</topology>
    </subcellularLocation>
    <subcellularLocation>
        <location evidence="2">Golgi apparatus membrane</location>
        <topology evidence="2">Multi-pass membrane protein</topology>
    </subcellularLocation>
</comment>
<evidence type="ECO:0000256" key="1">
    <source>
        <dbReference type="ARBA" id="ARBA00004651"/>
    </source>
</evidence>
<evidence type="ECO:0000256" key="12">
    <source>
        <dbReference type="ARBA" id="ARBA00023034"/>
    </source>
</evidence>
<evidence type="ECO:0000256" key="5">
    <source>
        <dbReference type="ARBA" id="ARBA00021741"/>
    </source>
</evidence>
<keyword evidence="18" id="KW-1185">Reference proteome</keyword>
<dbReference type="FunFam" id="1.20.1280.290:FF:000004">
    <property type="entry name" value="Sugar transporter SWEET"/>
    <property type="match status" value="1"/>
</dbReference>
<keyword evidence="6" id="KW-0813">Transport</keyword>
<evidence type="ECO:0000259" key="15">
    <source>
        <dbReference type="PROSITE" id="PS50404"/>
    </source>
</evidence>
<feature type="transmembrane region" description="Helical" evidence="14">
    <location>
        <begin position="34"/>
        <end position="52"/>
    </location>
</feature>
<feature type="transmembrane region" description="Helical" evidence="14">
    <location>
        <begin position="64"/>
        <end position="86"/>
    </location>
</feature>
<evidence type="ECO:0000256" key="7">
    <source>
        <dbReference type="ARBA" id="ARBA00022475"/>
    </source>
</evidence>
<gene>
    <name evidence="17" type="ORF">WJX72_004467</name>
</gene>
<dbReference type="InterPro" id="IPR010987">
    <property type="entry name" value="Glutathione-S-Trfase_C-like"/>
</dbReference>
<dbReference type="SFLD" id="SFLDG01151">
    <property type="entry name" value="Main.2:_Nu-like"/>
    <property type="match status" value="1"/>
</dbReference>
<dbReference type="PANTHER" id="PTHR44051:SF8">
    <property type="entry name" value="GLUTATHIONE S-TRANSFERASE GSTA"/>
    <property type="match status" value="1"/>
</dbReference>
<keyword evidence="9 14" id="KW-0812">Transmembrane</keyword>
<dbReference type="SFLD" id="SFLDS00019">
    <property type="entry name" value="Glutathione_Transferase_(cytos"/>
    <property type="match status" value="1"/>
</dbReference>
<feature type="transmembrane region" description="Helical" evidence="14">
    <location>
        <begin position="124"/>
        <end position="146"/>
    </location>
</feature>
<name>A0AAW1PNH5_9CHLO</name>
<dbReference type="SFLD" id="SFLDG00358">
    <property type="entry name" value="Main_(cytGST)"/>
    <property type="match status" value="1"/>
</dbReference>
<evidence type="ECO:0000256" key="4">
    <source>
        <dbReference type="ARBA" id="ARBA00007809"/>
    </source>
</evidence>
<evidence type="ECO:0000256" key="9">
    <source>
        <dbReference type="ARBA" id="ARBA00022692"/>
    </source>
</evidence>
<comment type="caution">
    <text evidence="17">The sequence shown here is derived from an EMBL/GenBank/DDBJ whole genome shotgun (WGS) entry which is preliminary data.</text>
</comment>
<comment type="similarity">
    <text evidence="3">Belongs to the GST superfamily.</text>
</comment>
<evidence type="ECO:0000256" key="8">
    <source>
        <dbReference type="ARBA" id="ARBA00022597"/>
    </source>
</evidence>
<dbReference type="InterPro" id="IPR004045">
    <property type="entry name" value="Glutathione_S-Trfase_N"/>
</dbReference>
<evidence type="ECO:0000256" key="2">
    <source>
        <dbReference type="ARBA" id="ARBA00004653"/>
    </source>
</evidence>
<keyword evidence="13 14" id="KW-0472">Membrane</keyword>
<dbReference type="GO" id="GO:0000139">
    <property type="term" value="C:Golgi membrane"/>
    <property type="evidence" value="ECO:0007669"/>
    <property type="project" value="UniProtKB-SubCell"/>
</dbReference>
<comment type="similarity">
    <text evidence="4">Belongs to the SWEET sugar transporter family.</text>
</comment>
<dbReference type="InterPro" id="IPR036282">
    <property type="entry name" value="Glutathione-S-Trfase_C_sf"/>
</dbReference>
<dbReference type="Gene3D" id="3.40.30.10">
    <property type="entry name" value="Glutaredoxin"/>
    <property type="match status" value="1"/>
</dbReference>
<feature type="transmembrane region" description="Helical" evidence="14">
    <location>
        <begin position="98"/>
        <end position="118"/>
    </location>
</feature>
<keyword evidence="12" id="KW-0333">Golgi apparatus</keyword>
<dbReference type="Gene3D" id="1.20.1280.290">
    <property type="match status" value="1"/>
</dbReference>
<evidence type="ECO:0000313" key="18">
    <source>
        <dbReference type="Proteomes" id="UP001489004"/>
    </source>
</evidence>
<dbReference type="Pfam" id="PF02798">
    <property type="entry name" value="GST_N"/>
    <property type="match status" value="1"/>
</dbReference>
<evidence type="ECO:0000256" key="10">
    <source>
        <dbReference type="ARBA" id="ARBA00022737"/>
    </source>
</evidence>